<sequence length="135" mass="15765">MKKLTYSELELIAETKTFHVSNVKIFDYFDLGRKEWYRFCTQQLGVEAVAVHIGVDYKKEVFNNDEIIVRTWLERVGNTSFTLMQKMENKQGILLASAEVILTTINRQTRIKTTVPDEIRRLLHQNAELAELINC</sequence>
<dbReference type="Proteomes" id="UP000677265">
    <property type="component" value="Unassembled WGS sequence"/>
</dbReference>
<dbReference type="AlphaFoldDB" id="A0A942SUX8"/>
<evidence type="ECO:0000313" key="1">
    <source>
        <dbReference type="EMBL" id="MBS4180268.1"/>
    </source>
</evidence>
<accession>A0A942SUX8</accession>
<dbReference type="CDD" id="cd00586">
    <property type="entry name" value="4HBT"/>
    <property type="match status" value="1"/>
</dbReference>
<dbReference type="RefSeq" id="WP_213140267.1">
    <property type="nucleotide sequence ID" value="NZ_JAGYPE020000025.1"/>
</dbReference>
<name>A0A942SUX8_9BACI</name>
<dbReference type="EMBL" id="JAGYPE020000025">
    <property type="protein sequence ID" value="MCH6266783.1"/>
    <property type="molecule type" value="Genomic_DNA"/>
</dbReference>
<reference evidence="1" key="1">
    <citation type="submission" date="2021-05" db="EMBL/GenBank/DDBJ databases">
        <title>Novel Bacillus species.</title>
        <authorList>
            <person name="Liu G."/>
        </authorList>
    </citation>
    <scope>NUCLEOTIDE SEQUENCE</scope>
    <source>
        <strain evidence="1 3">FJAT-50051</strain>
    </source>
</reference>
<protein>
    <submittedName>
        <fullName evidence="1">Acyl-CoA thioesterase</fullName>
    </submittedName>
</protein>
<gene>
    <name evidence="2" type="ORF">KHB02_014735</name>
    <name evidence="1" type="ORF">KHB02_02570</name>
</gene>
<evidence type="ECO:0000313" key="3">
    <source>
        <dbReference type="Proteomes" id="UP000677265"/>
    </source>
</evidence>
<evidence type="ECO:0000313" key="2">
    <source>
        <dbReference type="EMBL" id="MCH6266783.1"/>
    </source>
</evidence>
<organism evidence="1">
    <name type="scientific">Neobacillus citreus</name>
    <dbReference type="NCBI Taxonomy" id="2833578"/>
    <lineage>
        <taxon>Bacteria</taxon>
        <taxon>Bacillati</taxon>
        <taxon>Bacillota</taxon>
        <taxon>Bacilli</taxon>
        <taxon>Bacillales</taxon>
        <taxon>Bacillaceae</taxon>
        <taxon>Neobacillus</taxon>
    </lineage>
</organism>
<proteinExistence type="predicted"/>
<dbReference type="EMBL" id="JAGYPE010000001">
    <property type="protein sequence ID" value="MBS4180268.1"/>
    <property type="molecule type" value="Genomic_DNA"/>
</dbReference>
<dbReference type="InterPro" id="IPR029069">
    <property type="entry name" value="HotDog_dom_sf"/>
</dbReference>
<keyword evidence="3" id="KW-1185">Reference proteome</keyword>
<dbReference type="SUPFAM" id="SSF54637">
    <property type="entry name" value="Thioesterase/thiol ester dehydrase-isomerase"/>
    <property type="match status" value="1"/>
</dbReference>
<comment type="caution">
    <text evidence="1">The sequence shown here is derived from an EMBL/GenBank/DDBJ whole genome shotgun (WGS) entry which is preliminary data.</text>
</comment>
<dbReference type="Pfam" id="PF13279">
    <property type="entry name" value="4HBT_2"/>
    <property type="match status" value="1"/>
</dbReference>
<dbReference type="Gene3D" id="3.10.129.10">
    <property type="entry name" value="Hotdog Thioesterase"/>
    <property type="match status" value="1"/>
</dbReference>